<accession>A0A3A1YT34</accession>
<keyword evidence="5 7" id="KW-1133">Transmembrane helix</keyword>
<gene>
    <name evidence="9" type="ORF">CJO09_08455</name>
    <name evidence="10" type="ORF">CJP73_05315</name>
</gene>
<evidence type="ECO:0000313" key="9">
    <source>
        <dbReference type="EMBL" id="RII83603.1"/>
    </source>
</evidence>
<organism evidence="10 11">
    <name type="scientific">Neopusillimonas maritima</name>
    <dbReference type="NCBI Taxonomy" id="2026239"/>
    <lineage>
        <taxon>Bacteria</taxon>
        <taxon>Pseudomonadati</taxon>
        <taxon>Pseudomonadota</taxon>
        <taxon>Betaproteobacteria</taxon>
        <taxon>Burkholderiales</taxon>
        <taxon>Alcaligenaceae</taxon>
        <taxon>Neopusillimonas</taxon>
    </lineage>
</organism>
<comment type="similarity">
    <text evidence="7">Belongs to the binding-protein-dependent transport system permease family.</text>
</comment>
<reference evidence="11 12" key="1">
    <citation type="submission" date="2017-08" db="EMBL/GenBank/DDBJ databases">
        <title>Pusillimonas indicus sp. nov., a member of the family Alcaligenaceae isolated from surface seawater.</title>
        <authorList>
            <person name="Li J."/>
        </authorList>
    </citation>
    <scope>NUCLEOTIDE SEQUENCE [LARGE SCALE GENOMIC DNA]</scope>
    <source>
        <strain evidence="9 12">17-4A</strain>
        <strain evidence="10 11">L52-1-41</strain>
    </source>
</reference>
<evidence type="ECO:0000256" key="1">
    <source>
        <dbReference type="ARBA" id="ARBA00004651"/>
    </source>
</evidence>
<dbReference type="Proteomes" id="UP000266483">
    <property type="component" value="Unassembled WGS sequence"/>
</dbReference>
<dbReference type="InterPro" id="IPR035906">
    <property type="entry name" value="MetI-like_sf"/>
</dbReference>
<dbReference type="AlphaFoldDB" id="A0A3A1YT34"/>
<feature type="domain" description="ABC transmembrane type-1" evidence="8">
    <location>
        <begin position="63"/>
        <end position="247"/>
    </location>
</feature>
<keyword evidence="2 7" id="KW-0813">Transport</keyword>
<feature type="transmembrane region" description="Helical" evidence="7">
    <location>
        <begin position="224"/>
        <end position="246"/>
    </location>
</feature>
<comment type="caution">
    <text evidence="10">The sequence shown here is derived from an EMBL/GenBank/DDBJ whole genome shotgun (WGS) entry which is preliminary data.</text>
</comment>
<evidence type="ECO:0000313" key="10">
    <source>
        <dbReference type="EMBL" id="RIY41403.1"/>
    </source>
</evidence>
<evidence type="ECO:0000259" key="8">
    <source>
        <dbReference type="PROSITE" id="PS50928"/>
    </source>
</evidence>
<proteinExistence type="inferred from homology"/>
<feature type="transmembrane region" description="Helical" evidence="7">
    <location>
        <begin position="129"/>
        <end position="148"/>
    </location>
</feature>
<dbReference type="OrthoDB" id="8138334at2"/>
<dbReference type="GO" id="GO:0055085">
    <property type="term" value="P:transmembrane transport"/>
    <property type="evidence" value="ECO:0007669"/>
    <property type="project" value="InterPro"/>
</dbReference>
<feature type="transmembrane region" description="Helical" evidence="7">
    <location>
        <begin position="103"/>
        <end position="123"/>
    </location>
</feature>
<dbReference type="Pfam" id="PF00528">
    <property type="entry name" value="BPD_transp_1"/>
    <property type="match status" value="1"/>
</dbReference>
<comment type="subcellular location">
    <subcellularLocation>
        <location evidence="1 7">Cell membrane</location>
        <topology evidence="1 7">Multi-pass membrane protein</topology>
    </subcellularLocation>
</comment>
<evidence type="ECO:0000313" key="12">
    <source>
        <dbReference type="Proteomes" id="UP000266483"/>
    </source>
</evidence>
<evidence type="ECO:0000256" key="6">
    <source>
        <dbReference type="ARBA" id="ARBA00023136"/>
    </source>
</evidence>
<evidence type="ECO:0000256" key="3">
    <source>
        <dbReference type="ARBA" id="ARBA00022475"/>
    </source>
</evidence>
<dbReference type="InterPro" id="IPR000515">
    <property type="entry name" value="MetI-like"/>
</dbReference>
<sequence>MTSRPNNNNALRWVAGLALPVALLLAMQLTSGQEGMPRYVVAPTDIGATLWQLLVSGELVSDAVASAYRSYSGFLLGAAFGVGLGLLSAVWRQAEAFFDPLVSTLYPVPKIALLPVIITWLGFGDVSKVVLIALAVFFPTFINTLYGARATPVSLVWAARNMGAGRFYIFRRVVLPAALPQIFTGLRSGLALSFVVLFAAEMVGSNDGLGDMIIRAEEAMRYDWMYAAILTIGLLGFLSDRVLLVIRRKLLANKYPGEAARS</sequence>
<keyword evidence="12" id="KW-1185">Reference proteome</keyword>
<dbReference type="PANTHER" id="PTHR30151:SF0">
    <property type="entry name" value="ABC TRANSPORTER PERMEASE PROTEIN MJ0413-RELATED"/>
    <property type="match status" value="1"/>
</dbReference>
<keyword evidence="3" id="KW-1003">Cell membrane</keyword>
<name>A0A3A1YT34_9BURK</name>
<keyword evidence="6 7" id="KW-0472">Membrane</keyword>
<dbReference type="PANTHER" id="PTHR30151">
    <property type="entry name" value="ALKANE SULFONATE ABC TRANSPORTER-RELATED, MEMBRANE SUBUNIT"/>
    <property type="match status" value="1"/>
</dbReference>
<dbReference type="RefSeq" id="WP_119441947.1">
    <property type="nucleotide sequence ID" value="NZ_CP170494.1"/>
</dbReference>
<dbReference type="CDD" id="cd06261">
    <property type="entry name" value="TM_PBP2"/>
    <property type="match status" value="1"/>
</dbReference>
<protein>
    <recommendedName>
        <fullName evidence="8">ABC transmembrane type-1 domain-containing protein</fullName>
    </recommendedName>
</protein>
<keyword evidence="4 7" id="KW-0812">Transmembrane</keyword>
<evidence type="ECO:0000313" key="11">
    <source>
        <dbReference type="Proteomes" id="UP000266206"/>
    </source>
</evidence>
<evidence type="ECO:0000256" key="4">
    <source>
        <dbReference type="ARBA" id="ARBA00022692"/>
    </source>
</evidence>
<evidence type="ECO:0000256" key="5">
    <source>
        <dbReference type="ARBA" id="ARBA00022989"/>
    </source>
</evidence>
<dbReference type="GO" id="GO:0005886">
    <property type="term" value="C:plasma membrane"/>
    <property type="evidence" value="ECO:0007669"/>
    <property type="project" value="UniProtKB-SubCell"/>
</dbReference>
<dbReference type="EMBL" id="NQYH01000003">
    <property type="protein sequence ID" value="RIY41403.1"/>
    <property type="molecule type" value="Genomic_DNA"/>
</dbReference>
<evidence type="ECO:0000256" key="7">
    <source>
        <dbReference type="RuleBase" id="RU363032"/>
    </source>
</evidence>
<dbReference type="PROSITE" id="PS50928">
    <property type="entry name" value="ABC_TM1"/>
    <property type="match status" value="1"/>
</dbReference>
<dbReference type="Gene3D" id="1.10.3720.10">
    <property type="entry name" value="MetI-like"/>
    <property type="match status" value="1"/>
</dbReference>
<dbReference type="EMBL" id="NQOU01000002">
    <property type="protein sequence ID" value="RII83603.1"/>
    <property type="molecule type" value="Genomic_DNA"/>
</dbReference>
<dbReference type="SUPFAM" id="SSF161098">
    <property type="entry name" value="MetI-like"/>
    <property type="match status" value="1"/>
</dbReference>
<evidence type="ECO:0000256" key="2">
    <source>
        <dbReference type="ARBA" id="ARBA00022448"/>
    </source>
</evidence>
<dbReference type="Proteomes" id="UP000266206">
    <property type="component" value="Unassembled WGS sequence"/>
</dbReference>
<feature type="transmembrane region" description="Helical" evidence="7">
    <location>
        <begin position="71"/>
        <end position="91"/>
    </location>
</feature>
<feature type="transmembrane region" description="Helical" evidence="7">
    <location>
        <begin position="169"/>
        <end position="200"/>
    </location>
</feature>